<dbReference type="InterPro" id="IPR012677">
    <property type="entry name" value="Nucleotide-bd_a/b_plait_sf"/>
</dbReference>
<evidence type="ECO:0000256" key="1">
    <source>
        <dbReference type="ARBA" id="ARBA00006700"/>
    </source>
</evidence>
<dbReference type="Pfam" id="PF00276">
    <property type="entry name" value="Ribosomal_L23"/>
    <property type="match status" value="1"/>
</dbReference>
<dbReference type="FunCoup" id="C1DYL9">
    <property type="interactions" value="147"/>
</dbReference>
<dbReference type="AlphaFoldDB" id="C1DYL9"/>
<keyword evidence="7" id="KW-1185">Reference proteome</keyword>
<sequence>MSAVAAGRGAAFWQSLVRPGRAVYFPNIDLRLVPPNAEANAHEVGMDVVTFITRPAVTKVDVKECLEKVYGVGVERVHTVNYEGKKKRRGNYFYHRPDYKKVYVQLRERWYPPKGFAVTAIDGDVDKGHKVKASPVKSGPKGYWLHNVVTRKAGDSEYQE</sequence>
<name>C1DYL9_MICCC</name>
<dbReference type="SUPFAM" id="SSF54189">
    <property type="entry name" value="Ribosomal proteins S24e, L23 and L15e"/>
    <property type="match status" value="1"/>
</dbReference>
<dbReference type="Gene3D" id="3.30.70.330">
    <property type="match status" value="1"/>
</dbReference>
<dbReference type="PANTHER" id="PTHR12059:SF5">
    <property type="entry name" value="LARGE RIBOSOMAL SUBUNIT PROTEIN UL23M"/>
    <property type="match status" value="1"/>
</dbReference>
<dbReference type="GO" id="GO:0003735">
    <property type="term" value="F:structural constituent of ribosome"/>
    <property type="evidence" value="ECO:0007669"/>
    <property type="project" value="InterPro"/>
</dbReference>
<dbReference type="InterPro" id="IPR012678">
    <property type="entry name" value="Ribosomal_uL23/eL15/eS24_sf"/>
</dbReference>
<keyword evidence="2 6" id="KW-0689">Ribosomal protein</keyword>
<dbReference type="STRING" id="296587.C1DYL9"/>
<dbReference type="InParanoid" id="C1DYL9"/>
<dbReference type="OrthoDB" id="275582at2759"/>
<dbReference type="InterPro" id="IPR013025">
    <property type="entry name" value="Ribosomal_uL23-like"/>
</dbReference>
<dbReference type="GeneID" id="8241384"/>
<dbReference type="KEGG" id="mis:MICPUN_55894"/>
<dbReference type="EMBL" id="CP001323">
    <property type="protein sequence ID" value="ACO61451.1"/>
    <property type="molecule type" value="Genomic_DNA"/>
</dbReference>
<gene>
    <name evidence="6" type="primary">RPL23</name>
    <name evidence="6" type="ORF">MICPUN_55894</name>
</gene>
<comment type="similarity">
    <text evidence="1">Belongs to the universal ribosomal protein uL23 family.</text>
</comment>
<evidence type="ECO:0000256" key="5">
    <source>
        <dbReference type="ARBA" id="ARBA00039977"/>
    </source>
</evidence>
<evidence type="ECO:0000313" key="6">
    <source>
        <dbReference type="EMBL" id="ACO61451.1"/>
    </source>
</evidence>
<dbReference type="GO" id="GO:0032543">
    <property type="term" value="P:mitochondrial translation"/>
    <property type="evidence" value="ECO:0007669"/>
    <property type="project" value="TreeGrafter"/>
</dbReference>
<evidence type="ECO:0000256" key="2">
    <source>
        <dbReference type="ARBA" id="ARBA00022980"/>
    </source>
</evidence>
<dbReference type="Proteomes" id="UP000002009">
    <property type="component" value="Chromosome 2"/>
</dbReference>
<dbReference type="PANTHER" id="PTHR12059">
    <property type="entry name" value="RIBOSOMAL PROTEIN L23-RELATED"/>
    <property type="match status" value="1"/>
</dbReference>
<protein>
    <recommendedName>
        <fullName evidence="4">Large ribosomal subunit protein uL23c</fullName>
    </recommendedName>
    <alternativeName>
        <fullName evidence="5">Large ribosomal subunit protein uL23m</fullName>
    </alternativeName>
</protein>
<dbReference type="GO" id="GO:0005762">
    <property type="term" value="C:mitochondrial large ribosomal subunit"/>
    <property type="evidence" value="ECO:0007669"/>
    <property type="project" value="TreeGrafter"/>
</dbReference>
<dbReference type="RefSeq" id="XP_002500193.1">
    <property type="nucleotide sequence ID" value="XM_002500147.1"/>
</dbReference>
<keyword evidence="3" id="KW-0687">Ribonucleoprotein</keyword>
<dbReference type="OMA" id="RERWYPP"/>
<reference evidence="6 7" key="1">
    <citation type="journal article" date="2009" name="Science">
        <title>Green evolution and dynamic adaptations revealed by genomes of the marine picoeukaryotes Micromonas.</title>
        <authorList>
            <person name="Worden A.Z."/>
            <person name="Lee J.H."/>
            <person name="Mock T."/>
            <person name="Rouze P."/>
            <person name="Simmons M.P."/>
            <person name="Aerts A.L."/>
            <person name="Allen A.E."/>
            <person name="Cuvelier M.L."/>
            <person name="Derelle E."/>
            <person name="Everett M.V."/>
            <person name="Foulon E."/>
            <person name="Grimwood J."/>
            <person name="Gundlach H."/>
            <person name="Henrissat B."/>
            <person name="Napoli C."/>
            <person name="McDonald S.M."/>
            <person name="Parker M.S."/>
            <person name="Rombauts S."/>
            <person name="Salamov A."/>
            <person name="Von Dassow P."/>
            <person name="Badger J.H."/>
            <person name="Coutinho P.M."/>
            <person name="Demir E."/>
            <person name="Dubchak I."/>
            <person name="Gentemann C."/>
            <person name="Eikrem W."/>
            <person name="Gready J.E."/>
            <person name="John U."/>
            <person name="Lanier W."/>
            <person name="Lindquist E.A."/>
            <person name="Lucas S."/>
            <person name="Mayer K.F."/>
            <person name="Moreau H."/>
            <person name="Not F."/>
            <person name="Otillar R."/>
            <person name="Panaud O."/>
            <person name="Pangilinan J."/>
            <person name="Paulsen I."/>
            <person name="Piegu B."/>
            <person name="Poliakov A."/>
            <person name="Robbens S."/>
            <person name="Schmutz J."/>
            <person name="Toulza E."/>
            <person name="Wyss T."/>
            <person name="Zelensky A."/>
            <person name="Zhou K."/>
            <person name="Armbrust E.V."/>
            <person name="Bhattacharya D."/>
            <person name="Goodenough U.W."/>
            <person name="Van de Peer Y."/>
            <person name="Grigoriev I.V."/>
        </authorList>
    </citation>
    <scope>NUCLEOTIDE SEQUENCE [LARGE SCALE GENOMIC DNA]</scope>
    <source>
        <strain evidence="7">RCC299 / NOUM17</strain>
    </source>
</reference>
<proteinExistence type="inferred from homology"/>
<evidence type="ECO:0000256" key="3">
    <source>
        <dbReference type="ARBA" id="ARBA00023274"/>
    </source>
</evidence>
<accession>C1DYL9</accession>
<evidence type="ECO:0000313" key="7">
    <source>
        <dbReference type="Proteomes" id="UP000002009"/>
    </source>
</evidence>
<evidence type="ECO:0000256" key="4">
    <source>
        <dbReference type="ARBA" id="ARBA00035287"/>
    </source>
</evidence>
<dbReference type="eggNOG" id="KOG4089">
    <property type="taxonomic scope" value="Eukaryota"/>
</dbReference>
<organism evidence="6 7">
    <name type="scientific">Micromonas commoda (strain RCC299 / NOUM17 / CCMP2709)</name>
    <name type="common">Picoplanktonic green alga</name>
    <dbReference type="NCBI Taxonomy" id="296587"/>
    <lineage>
        <taxon>Eukaryota</taxon>
        <taxon>Viridiplantae</taxon>
        <taxon>Chlorophyta</taxon>
        <taxon>Mamiellophyceae</taxon>
        <taxon>Mamiellales</taxon>
        <taxon>Mamiellaceae</taxon>
        <taxon>Micromonas</taxon>
    </lineage>
</organism>